<dbReference type="EMBL" id="ML735756">
    <property type="protein sequence ID" value="KAE8416165.1"/>
    <property type="molecule type" value="Genomic_DNA"/>
</dbReference>
<dbReference type="InterPro" id="IPR023112">
    <property type="entry name" value="Antifungal-protein_dom_sf"/>
</dbReference>
<dbReference type="Gene3D" id="2.40.50.60">
    <property type="entry name" value="Antifungal protein domain"/>
    <property type="match status" value="1"/>
</dbReference>
<feature type="signal peptide" evidence="3">
    <location>
        <begin position="1"/>
        <end position="21"/>
    </location>
</feature>
<keyword evidence="1" id="KW-0929">Antimicrobial</keyword>
<sequence length="104" mass="11219">MKAFTLTSFGLALSAALGVLASPASPGSPTSNDLDVRNEDNRQVRYPGDCDPKTNQCHYKSHSGLNAICRCDFKICTDAVEDKGCYYDSYTRKCVCQDVVKGGG</sequence>
<dbReference type="Proteomes" id="UP000325395">
    <property type="component" value="Unassembled WGS sequence"/>
</dbReference>
<organism evidence="4 5">
    <name type="scientific">Aspergillus pseudocaelatus</name>
    <dbReference type="NCBI Taxonomy" id="1825620"/>
    <lineage>
        <taxon>Eukaryota</taxon>
        <taxon>Fungi</taxon>
        <taxon>Dikarya</taxon>
        <taxon>Ascomycota</taxon>
        <taxon>Pezizomycotina</taxon>
        <taxon>Eurotiomycetes</taxon>
        <taxon>Eurotiomycetidae</taxon>
        <taxon>Eurotiales</taxon>
        <taxon>Aspergillaceae</taxon>
        <taxon>Aspergillus</taxon>
        <taxon>Aspergillus subgen. Circumdati</taxon>
    </lineage>
</organism>
<name>A0ABQ6WGP6_9EURO</name>
<evidence type="ECO:0000256" key="3">
    <source>
        <dbReference type="SAM" id="SignalP"/>
    </source>
</evidence>
<accession>A0ABQ6WGP6</accession>
<keyword evidence="2" id="KW-0295">Fungicide</keyword>
<evidence type="ECO:0000256" key="2">
    <source>
        <dbReference type="ARBA" id="ARBA00022577"/>
    </source>
</evidence>
<dbReference type="SUPFAM" id="SSF57598">
    <property type="entry name" value="Antifungal protein (AGAFP)"/>
    <property type="match status" value="1"/>
</dbReference>
<keyword evidence="5" id="KW-1185">Reference proteome</keyword>
<reference evidence="4 5" key="1">
    <citation type="submission" date="2019-04" db="EMBL/GenBank/DDBJ databases">
        <authorList>
            <consortium name="DOE Joint Genome Institute"/>
            <person name="Mondo S."/>
            <person name="Kjaerbolling I."/>
            <person name="Vesth T."/>
            <person name="Frisvad J.C."/>
            <person name="Nybo J.L."/>
            <person name="Theobald S."/>
            <person name="Kildgaard S."/>
            <person name="Isbrandt T."/>
            <person name="Kuo A."/>
            <person name="Sato A."/>
            <person name="Lyhne E.K."/>
            <person name="Kogle M.E."/>
            <person name="Wiebenga A."/>
            <person name="Kun R.S."/>
            <person name="Lubbers R.J."/>
            <person name="Makela M.R."/>
            <person name="Barry K."/>
            <person name="Chovatia M."/>
            <person name="Clum A."/>
            <person name="Daum C."/>
            <person name="Haridas S."/>
            <person name="He G."/>
            <person name="LaButti K."/>
            <person name="Lipzen A."/>
            <person name="Riley R."/>
            <person name="Salamov A."/>
            <person name="Simmons B.A."/>
            <person name="Magnuson J.K."/>
            <person name="Henrissat B."/>
            <person name="Mortensen U.H."/>
            <person name="Larsen T.O."/>
            <person name="Devries R.P."/>
            <person name="Grigoriev I.V."/>
            <person name="Machida M."/>
            <person name="Baker S.E."/>
            <person name="Andersen M.R."/>
            <person name="Cantor M.N."/>
            <person name="Hua S.X."/>
        </authorList>
    </citation>
    <scope>NUCLEOTIDE SEQUENCE [LARGE SCALE GENOMIC DNA]</scope>
    <source>
        <strain evidence="4 5">CBS 117616</strain>
    </source>
</reference>
<feature type="chain" id="PRO_5045945895" description="Antifungal protein" evidence="3">
    <location>
        <begin position="22"/>
        <end position="104"/>
    </location>
</feature>
<evidence type="ECO:0000313" key="4">
    <source>
        <dbReference type="EMBL" id="KAE8416165.1"/>
    </source>
</evidence>
<protein>
    <recommendedName>
        <fullName evidence="6">Antifungal protein</fullName>
    </recommendedName>
</protein>
<evidence type="ECO:0008006" key="6">
    <source>
        <dbReference type="Google" id="ProtNLM"/>
    </source>
</evidence>
<evidence type="ECO:0000313" key="5">
    <source>
        <dbReference type="Proteomes" id="UP000325395"/>
    </source>
</evidence>
<keyword evidence="3" id="KW-0732">Signal</keyword>
<gene>
    <name evidence="4" type="ORF">BDV36DRAFT_261155</name>
</gene>
<evidence type="ECO:0000256" key="1">
    <source>
        <dbReference type="ARBA" id="ARBA00022529"/>
    </source>
</evidence>
<proteinExistence type="predicted"/>